<keyword evidence="4" id="KW-1185">Reference proteome</keyword>
<dbReference type="InterPro" id="IPR003768">
    <property type="entry name" value="ScpA"/>
</dbReference>
<dbReference type="PANTHER" id="PTHR33969:SF2">
    <property type="entry name" value="SEGREGATION AND CONDENSATION PROTEIN A"/>
    <property type="match status" value="1"/>
</dbReference>
<dbReference type="PANTHER" id="PTHR33969">
    <property type="entry name" value="SEGREGATION AND CONDENSATION PROTEIN A"/>
    <property type="match status" value="1"/>
</dbReference>
<evidence type="ECO:0000256" key="1">
    <source>
        <dbReference type="ARBA" id="ARBA00044777"/>
    </source>
</evidence>
<gene>
    <name evidence="3" type="ORF">IQ24_02786</name>
</gene>
<dbReference type="Pfam" id="PF02616">
    <property type="entry name" value="SMC_ScpA"/>
    <property type="match status" value="1"/>
</dbReference>
<evidence type="ECO:0000256" key="2">
    <source>
        <dbReference type="SAM" id="MobiDB-lite"/>
    </source>
</evidence>
<dbReference type="Proteomes" id="UP000316225">
    <property type="component" value="Unassembled WGS sequence"/>
</dbReference>
<name>A0A562NMD7_9RHOB</name>
<dbReference type="Gene3D" id="6.10.250.2410">
    <property type="match status" value="1"/>
</dbReference>
<organism evidence="3 4">
    <name type="scientific">Paracoccus sulfuroxidans</name>
    <dbReference type="NCBI Taxonomy" id="384678"/>
    <lineage>
        <taxon>Bacteria</taxon>
        <taxon>Pseudomonadati</taxon>
        <taxon>Pseudomonadota</taxon>
        <taxon>Alphaproteobacteria</taxon>
        <taxon>Rhodobacterales</taxon>
        <taxon>Paracoccaceae</taxon>
        <taxon>Paracoccus</taxon>
    </lineage>
</organism>
<evidence type="ECO:0000313" key="3">
    <source>
        <dbReference type="EMBL" id="TWI32906.1"/>
    </source>
</evidence>
<accession>A0A562NMD7</accession>
<dbReference type="OrthoDB" id="9793741at2"/>
<dbReference type="RefSeq" id="WP_145398811.1">
    <property type="nucleotide sequence ID" value="NZ_VLKU01000008.1"/>
</dbReference>
<reference evidence="3 4" key="1">
    <citation type="journal article" date="2015" name="Stand. Genomic Sci.">
        <title>Genomic Encyclopedia of Bacterial and Archaeal Type Strains, Phase III: the genomes of soil and plant-associated and newly described type strains.</title>
        <authorList>
            <person name="Whitman W.B."/>
            <person name="Woyke T."/>
            <person name="Klenk H.P."/>
            <person name="Zhou Y."/>
            <person name="Lilburn T.G."/>
            <person name="Beck B.J."/>
            <person name="De Vos P."/>
            <person name="Vandamme P."/>
            <person name="Eisen J.A."/>
            <person name="Garrity G."/>
            <person name="Hugenholtz P."/>
            <person name="Kyrpides N.C."/>
        </authorList>
    </citation>
    <scope>NUCLEOTIDE SEQUENCE [LARGE SCALE GENOMIC DNA]</scope>
    <source>
        <strain evidence="3 4">CGMCC 1.5364</strain>
    </source>
</reference>
<dbReference type="EMBL" id="VLKU01000008">
    <property type="protein sequence ID" value="TWI32906.1"/>
    <property type="molecule type" value="Genomic_DNA"/>
</dbReference>
<evidence type="ECO:0000313" key="4">
    <source>
        <dbReference type="Proteomes" id="UP000316225"/>
    </source>
</evidence>
<dbReference type="AlphaFoldDB" id="A0A562NMD7"/>
<protein>
    <recommendedName>
        <fullName evidence="1">Segregation and condensation protein A</fullName>
    </recommendedName>
</protein>
<sequence>MTRVPYLTPVPDAPEAQGTPHLPGLEPAQTVSERQAEEVLVVDVSGFEGPLDLLLTLSRTQKVDLMQISVLELADQYLAFVEQARALRIELAADYLVMAAWLAFLKSRLLLPPDPEAEGPSAEDMAAYLAFQLERLSAMRESAARLMTRHRLGQDRFVRGAPEKITRNRRVEWQAGLIDLMRAYARLRTRDEFRPYAFDRKNVFTMEQALDRLRALIGFAGDWASLASFLPEGWEGDPKRRRSATAATFAATLELARQGAIDIRQDGSFAPITIRRRPE</sequence>
<proteinExistence type="predicted"/>
<feature type="region of interest" description="Disordered" evidence="2">
    <location>
        <begin position="1"/>
        <end position="26"/>
    </location>
</feature>
<comment type="caution">
    <text evidence="3">The sequence shown here is derived from an EMBL/GenBank/DDBJ whole genome shotgun (WGS) entry which is preliminary data.</text>
</comment>